<comment type="caution">
    <text evidence="3">The sequence shown here is derived from an EMBL/GenBank/DDBJ whole genome shotgun (WGS) entry which is preliminary data.</text>
</comment>
<dbReference type="CDD" id="cd16387">
    <property type="entry name" value="ParB_N_Srx"/>
    <property type="match status" value="1"/>
</dbReference>
<dbReference type="EMBL" id="JBAPLV010000010">
    <property type="protein sequence ID" value="MEI4278916.1"/>
    <property type="molecule type" value="Genomic_DNA"/>
</dbReference>
<dbReference type="SMART" id="SM00470">
    <property type="entry name" value="ParB"/>
    <property type="match status" value="1"/>
</dbReference>
<dbReference type="PANTHER" id="PTHR33375:SF1">
    <property type="entry name" value="CHROMOSOME-PARTITIONING PROTEIN PARB-RELATED"/>
    <property type="match status" value="1"/>
</dbReference>
<dbReference type="Pfam" id="PF02195">
    <property type="entry name" value="ParB_N"/>
    <property type="match status" value="1"/>
</dbReference>
<evidence type="ECO:0000259" key="2">
    <source>
        <dbReference type="SMART" id="SM00470"/>
    </source>
</evidence>
<dbReference type="InterPro" id="IPR036086">
    <property type="entry name" value="ParB/Sulfiredoxin_sf"/>
</dbReference>
<dbReference type="RefSeq" id="WP_336392298.1">
    <property type="nucleotide sequence ID" value="NZ_JBAPLV010000010.1"/>
</dbReference>
<dbReference type="PANTHER" id="PTHR33375">
    <property type="entry name" value="CHROMOSOME-PARTITIONING PROTEIN PARB-RELATED"/>
    <property type="match status" value="1"/>
</dbReference>
<feature type="region of interest" description="Disordered" evidence="1">
    <location>
        <begin position="286"/>
        <end position="305"/>
    </location>
</feature>
<proteinExistence type="predicted"/>
<dbReference type="SUPFAM" id="SSF109709">
    <property type="entry name" value="KorB DNA-binding domain-like"/>
    <property type="match status" value="1"/>
</dbReference>
<dbReference type="Gene3D" id="3.90.1530.30">
    <property type="match status" value="1"/>
</dbReference>
<dbReference type="Proteomes" id="UP001373496">
    <property type="component" value="Unassembled WGS sequence"/>
</dbReference>
<evidence type="ECO:0000313" key="3">
    <source>
        <dbReference type="EMBL" id="MEI4278916.1"/>
    </source>
</evidence>
<dbReference type="InterPro" id="IPR003115">
    <property type="entry name" value="ParB_N"/>
</dbReference>
<sequence length="508" mass="54686">MRSYQPAGARHDHHATPPRHPTTSASELREVDPRTLLVDLNVRHTTTADTDLVASVTEHGVLVPIVAVRTAHGEVRVRMGHRRTLAAIEAGRATVPVVVVADETSDDAGTVHRLVTQWAENEHRAGLSNAERVDVIGQLSAFGTSPTQIARRTRASRADVTAALAVTASELARKATVRYDFLDLAQAATVAEFDTDPDAVQALVVAARDGRFDHVSQRLRDERTAAADRAAAADQLREAGLRVIDPPTTDTLSLPVHRLVNADGARPTVEDHRECPGHAAYVADRHGWVTPDGEPGSDGDEEDTRGVGERQWRVSAVPVFVCTDPAAHGHRDSWGTSGGGTADRVPVDQMTDAQREAARDERRDVVESNKAWGSAETVRREWLRGLACRKSAPKGTATFVAVALARDGDLLADVGGNHLAADLLGVPSGAYGRSVELAAVVDKATDARALLMTLVMVLAAYEGRTDRNDWRSRRASTGRYLTHLQGLGYALADVERRACCLDPQPSTD</sequence>
<accession>A0ABU8E5J9</accession>
<keyword evidence="4" id="KW-1185">Reference proteome</keyword>
<evidence type="ECO:0000313" key="4">
    <source>
        <dbReference type="Proteomes" id="UP001373496"/>
    </source>
</evidence>
<evidence type="ECO:0000256" key="1">
    <source>
        <dbReference type="SAM" id="MobiDB-lite"/>
    </source>
</evidence>
<dbReference type="SUPFAM" id="SSF110849">
    <property type="entry name" value="ParB/Sulfiredoxin"/>
    <property type="match status" value="1"/>
</dbReference>
<name>A0ABU8E5J9_9ACTN</name>
<feature type="region of interest" description="Disordered" evidence="1">
    <location>
        <begin position="1"/>
        <end position="32"/>
    </location>
</feature>
<protein>
    <submittedName>
        <fullName evidence="3">ParB N-terminal domain-containing protein</fullName>
    </submittedName>
</protein>
<dbReference type="InterPro" id="IPR050336">
    <property type="entry name" value="Chromosome_partition/occlusion"/>
</dbReference>
<feature type="domain" description="ParB-like N-terminal" evidence="2">
    <location>
        <begin position="29"/>
        <end position="114"/>
    </location>
</feature>
<gene>
    <name evidence="3" type="ORF">UXQ13_10600</name>
</gene>
<organism evidence="3 4">
    <name type="scientific">Klenkia terrae</name>
    <dbReference type="NCBI Taxonomy" id="1052259"/>
    <lineage>
        <taxon>Bacteria</taxon>
        <taxon>Bacillati</taxon>
        <taxon>Actinomycetota</taxon>
        <taxon>Actinomycetes</taxon>
        <taxon>Geodermatophilales</taxon>
        <taxon>Geodermatophilaceae</taxon>
        <taxon>Klenkia</taxon>
    </lineage>
</organism>
<reference evidence="3 4" key="1">
    <citation type="submission" date="2024-03" db="EMBL/GenBank/DDBJ databases">
        <title>Draft genome sequence of Klenkia terrae.</title>
        <authorList>
            <person name="Duangmal K."/>
            <person name="Chantavorakit T."/>
        </authorList>
    </citation>
    <scope>NUCLEOTIDE SEQUENCE [LARGE SCALE GENOMIC DNA]</scope>
    <source>
        <strain evidence="3 4">JCM 17786</strain>
    </source>
</reference>
<dbReference type="Gene3D" id="1.10.10.2830">
    <property type="match status" value="1"/>
</dbReference>